<gene>
    <name evidence="2" type="ORF">BDP27DRAFT_1365828</name>
</gene>
<comment type="caution">
    <text evidence="2">The sequence shown here is derived from an EMBL/GenBank/DDBJ whole genome shotgun (WGS) entry which is preliminary data.</text>
</comment>
<keyword evidence="3" id="KW-1185">Reference proteome</keyword>
<accession>A0A9P5PQN7</accession>
<dbReference type="AlphaFoldDB" id="A0A9P5PQN7"/>
<feature type="compositionally biased region" description="Polar residues" evidence="1">
    <location>
        <begin position="162"/>
        <end position="174"/>
    </location>
</feature>
<name>A0A9P5PQN7_9AGAR</name>
<reference evidence="2" key="1">
    <citation type="submission" date="2020-11" db="EMBL/GenBank/DDBJ databases">
        <authorList>
            <consortium name="DOE Joint Genome Institute"/>
            <person name="Ahrendt S."/>
            <person name="Riley R."/>
            <person name="Andreopoulos W."/>
            <person name="Labutti K."/>
            <person name="Pangilinan J."/>
            <person name="Ruiz-Duenas F.J."/>
            <person name="Barrasa J.M."/>
            <person name="Sanchez-Garcia M."/>
            <person name="Camarero S."/>
            <person name="Miyauchi S."/>
            <person name="Serrano A."/>
            <person name="Linde D."/>
            <person name="Babiker R."/>
            <person name="Drula E."/>
            <person name="Ayuso-Fernandez I."/>
            <person name="Pacheco R."/>
            <person name="Padilla G."/>
            <person name="Ferreira P."/>
            <person name="Barriuso J."/>
            <person name="Kellner H."/>
            <person name="Castanera R."/>
            <person name="Alfaro M."/>
            <person name="Ramirez L."/>
            <person name="Pisabarro A.G."/>
            <person name="Kuo A."/>
            <person name="Tritt A."/>
            <person name="Lipzen A."/>
            <person name="He G."/>
            <person name="Yan M."/>
            <person name="Ng V."/>
            <person name="Cullen D."/>
            <person name="Martin F."/>
            <person name="Rosso M.-N."/>
            <person name="Henrissat B."/>
            <person name="Hibbett D."/>
            <person name="Martinez A.T."/>
            <person name="Grigoriev I.V."/>
        </authorList>
    </citation>
    <scope>NUCLEOTIDE SEQUENCE</scope>
    <source>
        <strain evidence="2">AH 40177</strain>
    </source>
</reference>
<proteinExistence type="predicted"/>
<evidence type="ECO:0000313" key="3">
    <source>
        <dbReference type="Proteomes" id="UP000772434"/>
    </source>
</evidence>
<dbReference type="Proteomes" id="UP000772434">
    <property type="component" value="Unassembled WGS sequence"/>
</dbReference>
<evidence type="ECO:0000313" key="2">
    <source>
        <dbReference type="EMBL" id="KAF9066215.1"/>
    </source>
</evidence>
<protein>
    <submittedName>
        <fullName evidence="2">Uncharacterized protein</fullName>
    </submittedName>
</protein>
<feature type="region of interest" description="Disordered" evidence="1">
    <location>
        <begin position="151"/>
        <end position="174"/>
    </location>
</feature>
<sequence length="174" mass="19253">MSGVTCAVIGGFSFPYPTRSNKWTERLRELRCTGTEDTIVRPREGFIGTSSWTVMEIRWNDGEVQSHNDIIAEYEHYAAYPRAVEEEMVVKMVDSGSGALVGPPSVIEKLPLHRSLLHLECAIESYALAPGPTKGIPSQVHILTRMHATKDHGLGESDNWPDISSQKVNRGTSC</sequence>
<dbReference type="EMBL" id="JADNRY010000091">
    <property type="protein sequence ID" value="KAF9066215.1"/>
    <property type="molecule type" value="Genomic_DNA"/>
</dbReference>
<evidence type="ECO:0000256" key="1">
    <source>
        <dbReference type="SAM" id="MobiDB-lite"/>
    </source>
</evidence>
<organism evidence="2 3">
    <name type="scientific">Rhodocollybia butyracea</name>
    <dbReference type="NCBI Taxonomy" id="206335"/>
    <lineage>
        <taxon>Eukaryota</taxon>
        <taxon>Fungi</taxon>
        <taxon>Dikarya</taxon>
        <taxon>Basidiomycota</taxon>
        <taxon>Agaricomycotina</taxon>
        <taxon>Agaricomycetes</taxon>
        <taxon>Agaricomycetidae</taxon>
        <taxon>Agaricales</taxon>
        <taxon>Marasmiineae</taxon>
        <taxon>Omphalotaceae</taxon>
        <taxon>Rhodocollybia</taxon>
    </lineage>
</organism>